<dbReference type="AlphaFoldDB" id="A0AAV5EMZ2"/>
<protein>
    <recommendedName>
        <fullName evidence="4">FRIGIDA-like protein</fullName>
    </recommendedName>
</protein>
<feature type="region of interest" description="Disordered" evidence="5">
    <location>
        <begin position="437"/>
        <end position="510"/>
    </location>
</feature>
<keyword evidence="2 4" id="KW-0221">Differentiation</keyword>
<dbReference type="GO" id="GO:0030154">
    <property type="term" value="P:cell differentiation"/>
    <property type="evidence" value="ECO:0007669"/>
    <property type="project" value="UniProtKB-KW"/>
</dbReference>
<dbReference type="EMBL" id="BQKI01000076">
    <property type="protein sequence ID" value="GJN24138.1"/>
    <property type="molecule type" value="Genomic_DNA"/>
</dbReference>
<dbReference type="GO" id="GO:0009908">
    <property type="term" value="P:flower development"/>
    <property type="evidence" value="ECO:0007669"/>
    <property type="project" value="UniProtKB-KW"/>
</dbReference>
<dbReference type="Pfam" id="PF07899">
    <property type="entry name" value="Frigida"/>
    <property type="match status" value="1"/>
</dbReference>
<evidence type="ECO:0000256" key="5">
    <source>
        <dbReference type="SAM" id="MobiDB-lite"/>
    </source>
</evidence>
<dbReference type="Proteomes" id="UP001054889">
    <property type="component" value="Unassembled WGS sequence"/>
</dbReference>
<name>A0AAV5EMZ2_ELECO</name>
<feature type="compositionally biased region" description="Low complexity" evidence="5">
    <location>
        <begin position="462"/>
        <end position="474"/>
    </location>
</feature>
<accession>A0AAV5EMZ2</accession>
<reference evidence="6" key="1">
    <citation type="journal article" date="2018" name="DNA Res.">
        <title>Multiple hybrid de novo genome assembly of finger millet, an orphan allotetraploid crop.</title>
        <authorList>
            <person name="Hatakeyama M."/>
            <person name="Aluri S."/>
            <person name="Balachadran M.T."/>
            <person name="Sivarajan S.R."/>
            <person name="Patrignani A."/>
            <person name="Gruter S."/>
            <person name="Poveda L."/>
            <person name="Shimizu-Inatsugi R."/>
            <person name="Baeten J."/>
            <person name="Francoijs K.J."/>
            <person name="Nataraja K.N."/>
            <person name="Reddy Y.A.N."/>
            <person name="Phadnis S."/>
            <person name="Ravikumar R.L."/>
            <person name="Schlapbach R."/>
            <person name="Sreeman S.M."/>
            <person name="Shimizu K.K."/>
        </authorList>
    </citation>
    <scope>NUCLEOTIDE SEQUENCE</scope>
</reference>
<feature type="region of interest" description="Disordered" evidence="5">
    <location>
        <begin position="21"/>
        <end position="44"/>
    </location>
</feature>
<feature type="compositionally biased region" description="Low complexity" evidence="5">
    <location>
        <begin position="30"/>
        <end position="42"/>
    </location>
</feature>
<comment type="similarity">
    <text evidence="1 4">Belongs to the Frigida family.</text>
</comment>
<feature type="compositionally biased region" description="Acidic residues" evidence="5">
    <location>
        <begin position="180"/>
        <end position="193"/>
    </location>
</feature>
<feature type="compositionally biased region" description="Basic and acidic residues" evidence="5">
    <location>
        <begin position="160"/>
        <end position="179"/>
    </location>
</feature>
<feature type="region of interest" description="Disordered" evidence="5">
    <location>
        <begin position="65"/>
        <end position="202"/>
    </location>
</feature>
<feature type="compositionally biased region" description="Basic and acidic residues" evidence="5">
    <location>
        <begin position="122"/>
        <end position="153"/>
    </location>
</feature>
<evidence type="ECO:0000313" key="7">
    <source>
        <dbReference type="Proteomes" id="UP001054889"/>
    </source>
</evidence>
<dbReference type="PANTHER" id="PTHR31791:SF47">
    <property type="entry name" value="INACTIVE FRIGIDA-LIKE PROTEIN 2"/>
    <property type="match status" value="1"/>
</dbReference>
<reference evidence="6" key="2">
    <citation type="submission" date="2021-12" db="EMBL/GenBank/DDBJ databases">
        <title>Resequencing data analysis of finger millet.</title>
        <authorList>
            <person name="Hatakeyama M."/>
            <person name="Aluri S."/>
            <person name="Balachadran M.T."/>
            <person name="Sivarajan S.R."/>
            <person name="Poveda L."/>
            <person name="Shimizu-Inatsugi R."/>
            <person name="Schlapbach R."/>
            <person name="Sreeman S.M."/>
            <person name="Shimizu K.K."/>
        </authorList>
    </citation>
    <scope>NUCLEOTIDE SEQUENCE</scope>
</reference>
<proteinExistence type="inferred from homology"/>
<evidence type="ECO:0000313" key="6">
    <source>
        <dbReference type="EMBL" id="GJN24138.1"/>
    </source>
</evidence>
<feature type="compositionally biased region" description="Polar residues" evidence="5">
    <location>
        <begin position="484"/>
        <end position="499"/>
    </location>
</feature>
<evidence type="ECO:0000256" key="1">
    <source>
        <dbReference type="ARBA" id="ARBA00008956"/>
    </source>
</evidence>
<keyword evidence="3 4" id="KW-0287">Flowering</keyword>
<keyword evidence="4" id="KW-0217">Developmental protein</keyword>
<keyword evidence="7" id="KW-1185">Reference proteome</keyword>
<evidence type="ECO:0000256" key="2">
    <source>
        <dbReference type="ARBA" id="ARBA00022782"/>
    </source>
</evidence>
<feature type="compositionally biased region" description="Acidic residues" evidence="5">
    <location>
        <begin position="66"/>
        <end position="121"/>
    </location>
</feature>
<evidence type="ECO:0000256" key="3">
    <source>
        <dbReference type="ARBA" id="ARBA00023089"/>
    </source>
</evidence>
<sequence>MKAEAGGCVSQVKVGWSAAEVHRAAASDQAGSEARSRAAGGEVARRWGEAENVGGMLSFGYRFAAADDEGEEKEEEDGEEEEVEEEVVEEEEIEEEVDEEEIEEEEIEEEVLEEAEDDTIDEEKKEADKEMQLTSKEDRNVKEEPMVSGKVEEQNADEEMMPKKDDEAKEETGKVVHEEDKEEQEAEEEEEPPNVEPGAKNAAILPKEKTQKKVQRAPASWHKDLMAACASMDANMLLKFICCNRTALGKVLPIAMRHASDAAALAVQVVKLFLSSKKFKGTKVWNKCISLIQYVPVATPKPSAATIEQAKQVAKDWKEMIYKLECPGDLELLGAWGLLYFLMSYNIVSEFDTSEIIHLFSMVPRHKQKKNTMELCKGLGIVDRIQISAIPKEVANLWVAYHLAEHKITDSSRRGAIMAEIKALLDGYARKKKRLSKGCTSHLQTQQKKCKKDKLHKGQERLQQGQQSKALQQKIESQTRENEQQQAKNMPQEVQQQHISRQRPCTPKLPTPAVPVILNVAQIGHFGRPPYSATPGVRGAPIFALPTGAAQNIRPINPFYPHLQFYPR</sequence>
<dbReference type="PANTHER" id="PTHR31791">
    <property type="entry name" value="FRIGIDA-LIKE PROTEIN 3-RELATED"/>
    <property type="match status" value="1"/>
</dbReference>
<evidence type="ECO:0000256" key="4">
    <source>
        <dbReference type="RuleBase" id="RU364012"/>
    </source>
</evidence>
<gene>
    <name evidence="6" type="primary">gb11860</name>
    <name evidence="6" type="ORF">PR202_gb11860</name>
</gene>
<organism evidence="6 7">
    <name type="scientific">Eleusine coracana subsp. coracana</name>
    <dbReference type="NCBI Taxonomy" id="191504"/>
    <lineage>
        <taxon>Eukaryota</taxon>
        <taxon>Viridiplantae</taxon>
        <taxon>Streptophyta</taxon>
        <taxon>Embryophyta</taxon>
        <taxon>Tracheophyta</taxon>
        <taxon>Spermatophyta</taxon>
        <taxon>Magnoliopsida</taxon>
        <taxon>Liliopsida</taxon>
        <taxon>Poales</taxon>
        <taxon>Poaceae</taxon>
        <taxon>PACMAD clade</taxon>
        <taxon>Chloridoideae</taxon>
        <taxon>Cynodonteae</taxon>
        <taxon>Eleusininae</taxon>
        <taxon>Eleusine</taxon>
    </lineage>
</organism>
<dbReference type="InterPro" id="IPR012474">
    <property type="entry name" value="Frigida"/>
</dbReference>
<comment type="caution">
    <text evidence="6">The sequence shown here is derived from an EMBL/GenBank/DDBJ whole genome shotgun (WGS) entry which is preliminary data.</text>
</comment>